<keyword evidence="3 9" id="KW-0479">Metal-binding</keyword>
<feature type="binding site" evidence="9">
    <location>
        <position position="277"/>
    </location>
    <ligand>
        <name>Cu cation</name>
        <dbReference type="ChEBI" id="CHEBI:23378"/>
    </ligand>
</feature>
<sequence length="320" mass="36900">MVIEDSEAVSEHVHVRMRVIFCPQFRQYLHSMRPFIEKIKMHRSVVQALLYQRPSSKKTFCASCHKRVLQPCRIIKACYSTASNSTGREEGRQQAPKEKLNFNRLAWNSLAAFGISASVLFAYFQYSQYQLSQSKSASRNVSVGKPLIGGPFTLTDHFGDVKTNDDYKGRFVLLYFGYTFCPDVCPEELEKMAKIVDRLDSDVDVGRDQIVPLFVSCDPRRDTPDVIKRYLAEYHPKFIGLTGTYDQIKQCAKNYRFYFSAPPKAVQGKDVDYLVDHSIFFYLLDPEGNYVAHFGRTDMADDVHEKVKDFVLQYRARNLI</sequence>
<dbReference type="PANTHER" id="PTHR12151:SF5">
    <property type="entry name" value="AT19154P"/>
    <property type="match status" value="1"/>
</dbReference>
<dbReference type="PROSITE" id="PS51352">
    <property type="entry name" value="THIOREDOXIN_2"/>
    <property type="match status" value="1"/>
</dbReference>
<dbReference type="PIRSF" id="PIRSF037736">
    <property type="entry name" value="SCO1"/>
    <property type="match status" value="1"/>
</dbReference>
<evidence type="ECO:0000313" key="12">
    <source>
        <dbReference type="EMBL" id="TPX46603.1"/>
    </source>
</evidence>
<keyword evidence="10" id="KW-1015">Disulfide bond</keyword>
<evidence type="ECO:0000256" key="4">
    <source>
        <dbReference type="ARBA" id="ARBA00022792"/>
    </source>
</evidence>
<dbReference type="Pfam" id="PF02630">
    <property type="entry name" value="SCO1-SenC"/>
    <property type="match status" value="1"/>
</dbReference>
<keyword evidence="6 8" id="KW-0496">Mitochondrion</keyword>
<dbReference type="GO" id="GO:0033617">
    <property type="term" value="P:mitochondrial respiratory chain complex IV assembly"/>
    <property type="evidence" value="ECO:0007669"/>
    <property type="project" value="TreeGrafter"/>
</dbReference>
<dbReference type="GO" id="GO:0005507">
    <property type="term" value="F:copper ion binding"/>
    <property type="evidence" value="ECO:0007669"/>
    <property type="project" value="InterPro"/>
</dbReference>
<gene>
    <name evidence="12" type="ORF">SeMB42_g03622</name>
</gene>
<keyword evidence="13" id="KW-1185">Reference proteome</keyword>
<comment type="subcellular location">
    <subcellularLocation>
        <location evidence="1 8">Mitochondrion inner membrane</location>
    </subcellularLocation>
</comment>
<evidence type="ECO:0000256" key="5">
    <source>
        <dbReference type="ARBA" id="ARBA00023008"/>
    </source>
</evidence>
<comment type="caution">
    <text evidence="12">The sequence shown here is derived from an EMBL/GenBank/DDBJ whole genome shotgun (WGS) entry which is preliminary data.</text>
</comment>
<dbReference type="GO" id="GO:0006878">
    <property type="term" value="P:intracellular copper ion homeostasis"/>
    <property type="evidence" value="ECO:0007669"/>
    <property type="project" value="UniProtKB-UniRule"/>
</dbReference>
<dbReference type="Gene3D" id="3.40.30.10">
    <property type="entry name" value="Glutaredoxin"/>
    <property type="match status" value="1"/>
</dbReference>
<evidence type="ECO:0000313" key="13">
    <source>
        <dbReference type="Proteomes" id="UP000317494"/>
    </source>
</evidence>
<dbReference type="GO" id="GO:0005743">
    <property type="term" value="C:mitochondrial inner membrane"/>
    <property type="evidence" value="ECO:0007669"/>
    <property type="project" value="UniProtKB-SubCell"/>
</dbReference>
<accession>A0A507D556</accession>
<dbReference type="InterPro" id="IPR013766">
    <property type="entry name" value="Thioredoxin_domain"/>
</dbReference>
<evidence type="ECO:0000256" key="3">
    <source>
        <dbReference type="ARBA" id="ARBA00022723"/>
    </source>
</evidence>
<feature type="domain" description="Thioredoxin" evidence="11">
    <location>
        <begin position="141"/>
        <end position="313"/>
    </location>
</feature>
<keyword evidence="7" id="KW-0472">Membrane</keyword>
<proteinExistence type="inferred from homology"/>
<dbReference type="PANTHER" id="PTHR12151">
    <property type="entry name" value="ELECTRON TRANSPORT PROTIN SCO1/SENC FAMILY MEMBER"/>
    <property type="match status" value="1"/>
</dbReference>
<evidence type="ECO:0000256" key="2">
    <source>
        <dbReference type="ARBA" id="ARBA00010996"/>
    </source>
</evidence>
<dbReference type="InterPro" id="IPR003782">
    <property type="entry name" value="SCO1/SenC"/>
</dbReference>
<dbReference type="CDD" id="cd02968">
    <property type="entry name" value="SCO"/>
    <property type="match status" value="1"/>
</dbReference>
<reference evidence="12 13" key="1">
    <citation type="journal article" date="2019" name="Sci. Rep.">
        <title>Comparative genomics of chytrid fungi reveal insights into the obligate biotrophic and pathogenic lifestyle of Synchytrium endobioticum.</title>
        <authorList>
            <person name="van de Vossenberg B.T.L.H."/>
            <person name="Warris S."/>
            <person name="Nguyen H.D.T."/>
            <person name="van Gent-Pelzer M.P.E."/>
            <person name="Joly D.L."/>
            <person name="van de Geest H.C."/>
            <person name="Bonants P.J.M."/>
            <person name="Smith D.S."/>
            <person name="Levesque C.A."/>
            <person name="van der Lee T.A.J."/>
        </authorList>
    </citation>
    <scope>NUCLEOTIDE SEQUENCE [LARGE SCALE GENOMIC DNA]</scope>
    <source>
        <strain evidence="12 13">MB42</strain>
    </source>
</reference>
<protein>
    <recommendedName>
        <fullName evidence="11">Thioredoxin domain-containing protein</fullName>
    </recommendedName>
</protein>
<feature type="binding site" evidence="9">
    <location>
        <position position="181"/>
    </location>
    <ligand>
        <name>Cu cation</name>
        <dbReference type="ChEBI" id="CHEBI:23378"/>
    </ligand>
</feature>
<feature type="disulfide bond" description="Redox-active" evidence="10">
    <location>
        <begin position="181"/>
        <end position="185"/>
    </location>
</feature>
<evidence type="ECO:0000259" key="11">
    <source>
        <dbReference type="PROSITE" id="PS51352"/>
    </source>
</evidence>
<evidence type="ECO:0000256" key="7">
    <source>
        <dbReference type="ARBA" id="ARBA00023136"/>
    </source>
</evidence>
<organism evidence="12 13">
    <name type="scientific">Synchytrium endobioticum</name>
    <dbReference type="NCBI Taxonomy" id="286115"/>
    <lineage>
        <taxon>Eukaryota</taxon>
        <taxon>Fungi</taxon>
        <taxon>Fungi incertae sedis</taxon>
        <taxon>Chytridiomycota</taxon>
        <taxon>Chytridiomycota incertae sedis</taxon>
        <taxon>Chytridiomycetes</taxon>
        <taxon>Synchytriales</taxon>
        <taxon>Synchytriaceae</taxon>
        <taxon>Synchytrium</taxon>
    </lineage>
</organism>
<dbReference type="AlphaFoldDB" id="A0A507D556"/>
<dbReference type="InterPro" id="IPR017276">
    <property type="entry name" value="Synth_of_cyt-c-oxidase_Sco1/2"/>
</dbReference>
<evidence type="ECO:0000256" key="10">
    <source>
        <dbReference type="PIRSR" id="PIRSR603782-2"/>
    </source>
</evidence>
<dbReference type="GO" id="GO:0016531">
    <property type="term" value="F:copper chaperone activity"/>
    <property type="evidence" value="ECO:0007669"/>
    <property type="project" value="InterPro"/>
</dbReference>
<dbReference type="InterPro" id="IPR036249">
    <property type="entry name" value="Thioredoxin-like_sf"/>
</dbReference>
<dbReference type="VEuPathDB" id="FungiDB:SeMB42_g03622"/>
<feature type="binding site" evidence="9">
    <location>
        <position position="185"/>
    </location>
    <ligand>
        <name>Cu cation</name>
        <dbReference type="ChEBI" id="CHEBI:23378"/>
    </ligand>
</feature>
<evidence type="ECO:0000256" key="6">
    <source>
        <dbReference type="ARBA" id="ARBA00023128"/>
    </source>
</evidence>
<evidence type="ECO:0000256" key="9">
    <source>
        <dbReference type="PIRSR" id="PIRSR037736-1"/>
    </source>
</evidence>
<dbReference type="Proteomes" id="UP000317494">
    <property type="component" value="Unassembled WGS sequence"/>
</dbReference>
<dbReference type="SUPFAM" id="SSF52833">
    <property type="entry name" value="Thioredoxin-like"/>
    <property type="match status" value="1"/>
</dbReference>
<name>A0A507D556_9FUNG</name>
<dbReference type="STRING" id="286115.A0A507D556"/>
<evidence type="ECO:0000256" key="8">
    <source>
        <dbReference type="PIRNR" id="PIRNR037736"/>
    </source>
</evidence>
<evidence type="ECO:0000256" key="1">
    <source>
        <dbReference type="ARBA" id="ARBA00004273"/>
    </source>
</evidence>
<dbReference type="EMBL" id="QEAN01000131">
    <property type="protein sequence ID" value="TPX46603.1"/>
    <property type="molecule type" value="Genomic_DNA"/>
</dbReference>
<keyword evidence="4 8" id="KW-0999">Mitochondrion inner membrane</keyword>
<dbReference type="FunFam" id="3.40.30.10:FF:000013">
    <property type="entry name" value="Blast:Protein SCO1 homolog, mitochondrial"/>
    <property type="match status" value="1"/>
</dbReference>
<keyword evidence="5 9" id="KW-0186">Copper</keyword>
<comment type="similarity">
    <text evidence="2 8">Belongs to the SCO1/2 family.</text>
</comment>